<feature type="compositionally biased region" description="Low complexity" evidence="1">
    <location>
        <begin position="1"/>
        <end position="20"/>
    </location>
</feature>
<feature type="region of interest" description="Disordered" evidence="1">
    <location>
        <begin position="308"/>
        <end position="347"/>
    </location>
</feature>
<dbReference type="GeneID" id="19014861"/>
<gene>
    <name evidence="2" type="ORF">Bathy07g03720</name>
</gene>
<evidence type="ECO:0000313" key="3">
    <source>
        <dbReference type="Proteomes" id="UP000198341"/>
    </source>
</evidence>
<sequence length="568" mass="63610">MPSLSAVSASSFSSFSSSSSELQKRIKKKTNVSRGRRGGARGLRGGRFHRTTKAESNTNNGDDSVKIEREGLERREPRRRGPRRKIARVVVNKEEEEEDKEEDKEASKRLVREEGKTNTKTTKNTKKKTSMTMTERWQKDPLSALISIPRIALGAAEELIVEKGGNPSDVLEEIGRNVPRLVSSSPFSSSSNNTNDGDDDTESVENILRDLEREMERLERKGADAARPMREALVKPNLDEETYERYFAYPSSKGEGEEDDEDEDEDEDEEGGFYDASKDTGSDEEVAKAASDIADALSGMDLADLYAEKKEEKGRSKSEEGERGRRLNVIAESNSRKAEKDGVSPEAVEYTIEENLSNVVMETATVSSTRRRVVSSATSSSATPATTIEISNKYYSSAAISPEERKEEKKEKATVVSIKDTSSYVQKFNGKWKRDDQLDESKLMDLFEMNRLFRAANSALTQLDVGATTSNFSLKASYGIISVNESYAYDSEVRQNRRDARSGAQFGRATLDAQSESITLESRWTEPLEGNMTETFEVDENNRLVRKAKVTLLNTNKTWEGVYEYKRV</sequence>
<reference evidence="2 3" key="1">
    <citation type="submission" date="2011-10" db="EMBL/GenBank/DDBJ databases">
        <authorList>
            <person name="Genoscope - CEA"/>
        </authorList>
    </citation>
    <scope>NUCLEOTIDE SEQUENCE [LARGE SCALE GENOMIC DNA]</scope>
    <source>
        <strain evidence="2 3">RCC 1105</strain>
    </source>
</reference>
<feature type="compositionally biased region" description="Basic and acidic residues" evidence="1">
    <location>
        <begin position="334"/>
        <end position="343"/>
    </location>
</feature>
<dbReference type="Proteomes" id="UP000198341">
    <property type="component" value="Chromosome 7"/>
</dbReference>
<feature type="compositionally biased region" description="Basic and acidic residues" evidence="1">
    <location>
        <begin position="103"/>
        <end position="117"/>
    </location>
</feature>
<feature type="compositionally biased region" description="Basic residues" evidence="1">
    <location>
        <begin position="25"/>
        <end position="51"/>
    </location>
</feature>
<feature type="compositionally biased region" description="Basic and acidic residues" evidence="1">
    <location>
        <begin position="276"/>
        <end position="287"/>
    </location>
</feature>
<feature type="compositionally biased region" description="Basic and acidic residues" evidence="1">
    <location>
        <begin position="207"/>
        <end position="233"/>
    </location>
</feature>
<protein>
    <submittedName>
        <fullName evidence="2">Uncharacterized protein</fullName>
    </submittedName>
</protein>
<dbReference type="OrthoDB" id="533302at2759"/>
<feature type="compositionally biased region" description="Basic residues" evidence="1">
    <location>
        <begin position="77"/>
        <end position="87"/>
    </location>
</feature>
<feature type="region of interest" description="Disordered" evidence="1">
    <location>
        <begin position="1"/>
        <end position="136"/>
    </location>
</feature>
<feature type="region of interest" description="Disordered" evidence="1">
    <location>
        <begin position="180"/>
        <end position="294"/>
    </location>
</feature>
<evidence type="ECO:0000313" key="2">
    <source>
        <dbReference type="EMBL" id="CCO66086.1"/>
    </source>
</evidence>
<evidence type="ECO:0000256" key="1">
    <source>
        <dbReference type="SAM" id="MobiDB-lite"/>
    </source>
</evidence>
<feature type="compositionally biased region" description="Basic and acidic residues" evidence="1">
    <location>
        <begin position="63"/>
        <end position="76"/>
    </location>
</feature>
<dbReference type="AlphaFoldDB" id="K8FEA7"/>
<name>K8FEA7_9CHLO</name>
<keyword evidence="3" id="KW-1185">Reference proteome</keyword>
<feature type="compositionally biased region" description="Acidic residues" evidence="1">
    <location>
        <begin position="256"/>
        <end position="272"/>
    </location>
</feature>
<accession>K8FEA7</accession>
<dbReference type="RefSeq" id="XP_007511998.1">
    <property type="nucleotide sequence ID" value="XM_007511936.1"/>
</dbReference>
<dbReference type="KEGG" id="bpg:Bathy07g03720"/>
<organism evidence="2 3">
    <name type="scientific">Bathycoccus prasinos</name>
    <dbReference type="NCBI Taxonomy" id="41875"/>
    <lineage>
        <taxon>Eukaryota</taxon>
        <taxon>Viridiplantae</taxon>
        <taxon>Chlorophyta</taxon>
        <taxon>Mamiellophyceae</taxon>
        <taxon>Mamiellales</taxon>
        <taxon>Bathycoccaceae</taxon>
        <taxon>Bathycoccus</taxon>
    </lineage>
</organism>
<dbReference type="EMBL" id="FO082272">
    <property type="protein sequence ID" value="CCO66086.1"/>
    <property type="molecule type" value="Genomic_DNA"/>
</dbReference>
<feature type="compositionally biased region" description="Basic and acidic residues" evidence="1">
    <location>
        <begin position="308"/>
        <end position="325"/>
    </location>
</feature>
<feature type="compositionally biased region" description="Low complexity" evidence="1">
    <location>
        <begin position="183"/>
        <end position="195"/>
    </location>
</feature>
<proteinExistence type="predicted"/>